<reference evidence="1 2" key="1">
    <citation type="submission" date="2020-03" db="EMBL/GenBank/DDBJ databases">
        <title>Whole genome shotgun sequence of Phytohabitans houttuyneae NBRC 108639.</title>
        <authorList>
            <person name="Komaki H."/>
            <person name="Tamura T."/>
        </authorList>
    </citation>
    <scope>NUCLEOTIDE SEQUENCE [LARGE SCALE GENOMIC DNA]</scope>
    <source>
        <strain evidence="1 2">NBRC 108639</strain>
    </source>
</reference>
<organism evidence="1 2">
    <name type="scientific">Phytohabitans houttuyneae</name>
    <dbReference type="NCBI Taxonomy" id="1076126"/>
    <lineage>
        <taxon>Bacteria</taxon>
        <taxon>Bacillati</taxon>
        <taxon>Actinomycetota</taxon>
        <taxon>Actinomycetes</taxon>
        <taxon>Micromonosporales</taxon>
        <taxon>Micromonosporaceae</taxon>
    </lineage>
</organism>
<evidence type="ECO:0000313" key="2">
    <source>
        <dbReference type="Proteomes" id="UP000482800"/>
    </source>
</evidence>
<dbReference type="AlphaFoldDB" id="A0A6V8KWI7"/>
<dbReference type="RefSeq" id="WP_173071933.1">
    <property type="nucleotide sequence ID" value="NZ_BLPF01000005.1"/>
</dbReference>
<accession>A0A6V8KWI7</accession>
<dbReference type="Proteomes" id="UP000482800">
    <property type="component" value="Unassembled WGS sequence"/>
</dbReference>
<evidence type="ECO:0000313" key="1">
    <source>
        <dbReference type="EMBL" id="GFJ86216.1"/>
    </source>
</evidence>
<proteinExistence type="predicted"/>
<comment type="caution">
    <text evidence="1">The sequence shown here is derived from an EMBL/GenBank/DDBJ whole genome shotgun (WGS) entry which is preliminary data.</text>
</comment>
<reference evidence="1 2" key="2">
    <citation type="submission" date="2020-03" db="EMBL/GenBank/DDBJ databases">
        <authorList>
            <person name="Ichikawa N."/>
            <person name="Kimura A."/>
            <person name="Kitahashi Y."/>
            <person name="Uohara A."/>
        </authorList>
    </citation>
    <scope>NUCLEOTIDE SEQUENCE [LARGE SCALE GENOMIC DNA]</scope>
    <source>
        <strain evidence="1 2">NBRC 108639</strain>
    </source>
</reference>
<protein>
    <submittedName>
        <fullName evidence="1">Uncharacterized protein</fullName>
    </submittedName>
</protein>
<gene>
    <name evidence="1" type="ORF">Phou_103960</name>
</gene>
<sequence length="83" mass="9422">MVAGGALDEYKQVAILPNRYFDGGADWDCTWLSPKGERLHARQELFRTSAKQAYTILWVTRELDWAGNLAYLNMINASFAPAR</sequence>
<name>A0A6V8KWI7_9ACTN</name>
<keyword evidence="2" id="KW-1185">Reference proteome</keyword>
<dbReference type="EMBL" id="BLPF01000005">
    <property type="protein sequence ID" value="GFJ86216.1"/>
    <property type="molecule type" value="Genomic_DNA"/>
</dbReference>